<keyword evidence="2" id="KW-1185">Reference proteome</keyword>
<dbReference type="Proteomes" id="UP000238042">
    <property type="component" value="Unassembled WGS sequence"/>
</dbReference>
<dbReference type="Pfam" id="PF11042">
    <property type="entry name" value="DUF2750"/>
    <property type="match status" value="1"/>
</dbReference>
<reference evidence="1 2" key="1">
    <citation type="submission" date="2018-02" db="EMBL/GenBank/DDBJ databases">
        <title>Genome sequences of Apibacter spp., gut symbionts of Asian honey bees.</title>
        <authorList>
            <person name="Kwong W.K."/>
            <person name="Steele M.I."/>
            <person name="Moran N.A."/>
        </authorList>
    </citation>
    <scope>NUCLEOTIDE SEQUENCE [LARGE SCALE GENOMIC DNA]</scope>
    <source>
        <strain evidence="2">wkB301</strain>
    </source>
</reference>
<proteinExistence type="predicted"/>
<organism evidence="1 2">
    <name type="scientific">Apibacter adventoris</name>
    <dbReference type="NCBI Taxonomy" id="1679466"/>
    <lineage>
        <taxon>Bacteria</taxon>
        <taxon>Pseudomonadati</taxon>
        <taxon>Bacteroidota</taxon>
        <taxon>Flavobacteriia</taxon>
        <taxon>Flavobacteriales</taxon>
        <taxon>Weeksellaceae</taxon>
        <taxon>Apibacter</taxon>
    </lineage>
</organism>
<name>A0A2S8AFH1_9FLAO</name>
<dbReference type="RefSeq" id="WP_105245840.1">
    <property type="nucleotide sequence ID" value="NZ_PSZM01000003.1"/>
</dbReference>
<sequence>MNKYEFDNVIKLTPLERYRYFIKKVADNEFIYLLFSKEGDIAISELDGYIMLPVWSATEFAESCKINGWEYFTIREIPLDDFIDEWYEIIDNNEYLINVFPINDITGFVVSLNEFKLDLEEELDKYY</sequence>
<dbReference type="OrthoDB" id="2936081at2"/>
<comment type="caution">
    <text evidence="1">The sequence shown here is derived from an EMBL/GenBank/DDBJ whole genome shotgun (WGS) entry which is preliminary data.</text>
</comment>
<gene>
    <name evidence="1" type="ORF">C4S77_02470</name>
</gene>
<protein>
    <submittedName>
        <fullName evidence="1">DUF2750 domain-containing protein</fullName>
    </submittedName>
</protein>
<accession>A0A2S8AFH1</accession>
<evidence type="ECO:0000313" key="1">
    <source>
        <dbReference type="EMBL" id="PQL94866.1"/>
    </source>
</evidence>
<dbReference type="AlphaFoldDB" id="A0A2S8AFH1"/>
<dbReference type="EMBL" id="PSZM01000003">
    <property type="protein sequence ID" value="PQL94866.1"/>
    <property type="molecule type" value="Genomic_DNA"/>
</dbReference>
<evidence type="ECO:0000313" key="2">
    <source>
        <dbReference type="Proteomes" id="UP000238042"/>
    </source>
</evidence>
<dbReference type="InterPro" id="IPR021284">
    <property type="entry name" value="DUF2750"/>
</dbReference>